<dbReference type="RefSeq" id="WP_277190814.1">
    <property type="nucleotide sequence ID" value="NZ_JAROAV010000008.1"/>
</dbReference>
<dbReference type="Pfam" id="PF05960">
    <property type="entry name" value="DUF885"/>
    <property type="match status" value="1"/>
</dbReference>
<dbReference type="EMBL" id="JAROAV010000008">
    <property type="protein sequence ID" value="MDF8263001.1"/>
    <property type="molecule type" value="Genomic_DNA"/>
</dbReference>
<dbReference type="PANTHER" id="PTHR33361">
    <property type="entry name" value="GLR0591 PROTEIN"/>
    <property type="match status" value="1"/>
</dbReference>
<reference evidence="1 2" key="1">
    <citation type="submission" date="2023-03" db="EMBL/GenBank/DDBJ databases">
        <title>YIM 133296 draft genome.</title>
        <authorList>
            <person name="Xiong L."/>
        </authorList>
    </citation>
    <scope>NUCLEOTIDE SEQUENCE [LARGE SCALE GENOMIC DNA]</scope>
    <source>
        <strain evidence="1 2">YIM 133296</strain>
    </source>
</reference>
<gene>
    <name evidence="1" type="ORF">P4R38_01925</name>
</gene>
<accession>A0ABT6C2Y8</accession>
<proteinExistence type="predicted"/>
<dbReference type="PANTHER" id="PTHR33361:SF2">
    <property type="entry name" value="DUF885 DOMAIN-CONTAINING PROTEIN"/>
    <property type="match status" value="1"/>
</dbReference>
<protein>
    <submittedName>
        <fullName evidence="1">DUF885 domain-containing protein</fullName>
    </submittedName>
</protein>
<keyword evidence="2" id="KW-1185">Reference proteome</keyword>
<organism evidence="1 2">
    <name type="scientific">Luteipulveratus flavus</name>
    <dbReference type="NCBI Taxonomy" id="3031728"/>
    <lineage>
        <taxon>Bacteria</taxon>
        <taxon>Bacillati</taxon>
        <taxon>Actinomycetota</taxon>
        <taxon>Actinomycetes</taxon>
        <taxon>Micrococcales</taxon>
        <taxon>Dermacoccaceae</taxon>
        <taxon>Luteipulveratus</taxon>
    </lineage>
</organism>
<comment type="caution">
    <text evidence="1">The sequence shown here is derived from an EMBL/GenBank/DDBJ whole genome shotgun (WGS) entry which is preliminary data.</text>
</comment>
<dbReference type="Proteomes" id="UP001528912">
    <property type="component" value="Unassembled WGS sequence"/>
</dbReference>
<evidence type="ECO:0000313" key="1">
    <source>
        <dbReference type="EMBL" id="MDF8263001.1"/>
    </source>
</evidence>
<dbReference type="InterPro" id="IPR010281">
    <property type="entry name" value="DUF885"/>
</dbReference>
<name>A0ABT6C2Y8_9MICO</name>
<sequence length="564" mass="62205">MTDTTTTRTPTAVDAIADRYHEAALALSPIGQTYLGIPGHETELDDFSPAGHEAHATLRAGVLRDLDAAEPVDDVDRVTISAMRDRLGLAQETHEAGIDIADLNVIASPLQEMRDVLDLMPTDTDEHWSHIAGRLRAMPAALDQWFESLHAGAERGIVSARRQVEACIQQTVDHTAGDGYFATLVSGARVDGNDLDESVRADLEAAAGEASAAYRAAGERLRDELLAKAPESDGCGREIYPLHSRRFLGAAVDLEETYAWGQEELARITEEMQRVAEQIKPGASVKEAMQALDADPAYQLHGTDALKAWMQEKADEAIAELGGTHFDIPVPVQTIECMIAPTQSGGIYYTGPSEDFSRPGRMWWSVPKGVEQFGTWRELTTVYHEGVPGHHLQVAQTMYRSELLNSWRRMDAWTSGHGEGWALYAERLMDELGYLDDPGSRLGMLDGQSLRAARVVLDIGVHCGFEAPAEVGGGSWTYDKAWQFLNAHADMAEGFLRFELDRYLGWPGQAPSYKIGERLWMQLRQELQQREGDAFDLKAFHRRALDIGGVGLDTLREALLRPTS</sequence>
<evidence type="ECO:0000313" key="2">
    <source>
        <dbReference type="Proteomes" id="UP001528912"/>
    </source>
</evidence>